<dbReference type="EMBL" id="JBIHMK010000094">
    <property type="protein sequence ID" value="MFH0250720.1"/>
    <property type="molecule type" value="Genomic_DNA"/>
</dbReference>
<feature type="transmembrane region" description="Helical" evidence="1">
    <location>
        <begin position="12"/>
        <end position="33"/>
    </location>
</feature>
<comment type="caution">
    <text evidence="2">The sequence shown here is derived from an EMBL/GenBank/DDBJ whole genome shotgun (WGS) entry which is preliminary data.</text>
</comment>
<accession>A0ABW7HZF7</accession>
<reference evidence="2 3" key="1">
    <citation type="submission" date="2024-10" db="EMBL/GenBank/DDBJ databases">
        <authorList>
            <person name="Cho J.-C."/>
        </authorList>
    </citation>
    <scope>NUCLEOTIDE SEQUENCE [LARGE SCALE GENOMIC DNA]</scope>
    <source>
        <strain evidence="2 3">KCTC29696</strain>
    </source>
</reference>
<evidence type="ECO:0000313" key="3">
    <source>
        <dbReference type="Proteomes" id="UP001607069"/>
    </source>
</evidence>
<dbReference type="Proteomes" id="UP001607069">
    <property type="component" value="Unassembled WGS sequence"/>
</dbReference>
<organism evidence="2 3">
    <name type="scientific">Streptomyces chitinivorans</name>
    <dbReference type="NCBI Taxonomy" id="1257027"/>
    <lineage>
        <taxon>Bacteria</taxon>
        <taxon>Bacillati</taxon>
        <taxon>Actinomycetota</taxon>
        <taxon>Actinomycetes</taxon>
        <taxon>Kitasatosporales</taxon>
        <taxon>Streptomycetaceae</taxon>
        <taxon>Streptomyces</taxon>
    </lineage>
</organism>
<keyword evidence="1" id="KW-1133">Transmembrane helix</keyword>
<keyword evidence="1" id="KW-0812">Transmembrane</keyword>
<dbReference type="Pfam" id="PF19857">
    <property type="entry name" value="DUF6332"/>
    <property type="match status" value="1"/>
</dbReference>
<proteinExistence type="predicted"/>
<dbReference type="InterPro" id="IPR046295">
    <property type="entry name" value="DUF6332"/>
</dbReference>
<evidence type="ECO:0000313" key="2">
    <source>
        <dbReference type="EMBL" id="MFH0250720.1"/>
    </source>
</evidence>
<sequence>MTRDQAERDAVTVEIGYAVVSAALLAGAVWLVLMSPVLLFGVEGSGAKAFAGTATVLSAAALVWRAAVVLWGFDSRRRRRTGGAGRGAPGGTR</sequence>
<feature type="transmembrane region" description="Helical" evidence="1">
    <location>
        <begin position="53"/>
        <end position="73"/>
    </location>
</feature>
<keyword evidence="1" id="KW-0472">Membrane</keyword>
<evidence type="ECO:0000256" key="1">
    <source>
        <dbReference type="SAM" id="Phobius"/>
    </source>
</evidence>
<keyword evidence="3" id="KW-1185">Reference proteome</keyword>
<protein>
    <submittedName>
        <fullName evidence="2">DUF6332 family protein</fullName>
    </submittedName>
</protein>
<dbReference type="RefSeq" id="WP_279950176.1">
    <property type="nucleotide sequence ID" value="NZ_BAABEN010000019.1"/>
</dbReference>
<name>A0ABW7HZF7_9ACTN</name>
<gene>
    <name evidence="2" type="ORF">ACG5V6_21205</name>
</gene>